<dbReference type="PANTHER" id="PTHR21137:SF35">
    <property type="entry name" value="ODORANT RECEPTOR 19A-RELATED"/>
    <property type="match status" value="1"/>
</dbReference>
<evidence type="ECO:0000256" key="8">
    <source>
        <dbReference type="ARBA" id="ARBA00023170"/>
    </source>
</evidence>
<dbReference type="GO" id="GO:0005549">
    <property type="term" value="F:odorant binding"/>
    <property type="evidence" value="ECO:0007669"/>
    <property type="project" value="InterPro"/>
</dbReference>
<organism evidence="11">
    <name type="scientific">Scaeva pyrastri</name>
    <name type="common">Hoverfly</name>
    <name type="synonym">Musca pyrastri</name>
    <dbReference type="NCBI Taxonomy" id="219539"/>
    <lineage>
        <taxon>Eukaryota</taxon>
        <taxon>Metazoa</taxon>
        <taxon>Ecdysozoa</taxon>
        <taxon>Arthropoda</taxon>
        <taxon>Hexapoda</taxon>
        <taxon>Insecta</taxon>
        <taxon>Pterygota</taxon>
        <taxon>Neoptera</taxon>
        <taxon>Endopterygota</taxon>
        <taxon>Diptera</taxon>
        <taxon>Brachycera</taxon>
        <taxon>Muscomorpha</taxon>
        <taxon>Syrphoidea</taxon>
        <taxon>Syrphidae</taxon>
        <taxon>Syrphinae</taxon>
        <taxon>Syrphini</taxon>
        <taxon>Scaeva</taxon>
    </lineage>
</organism>
<protein>
    <recommendedName>
        <fullName evidence="10">Odorant receptor</fullName>
    </recommendedName>
</protein>
<feature type="transmembrane region" description="Helical" evidence="10">
    <location>
        <begin position="277"/>
        <end position="299"/>
    </location>
</feature>
<feature type="transmembrane region" description="Helical" evidence="10">
    <location>
        <begin position="170"/>
        <end position="202"/>
    </location>
</feature>
<keyword evidence="2" id="KW-1003">Cell membrane</keyword>
<keyword evidence="6 10" id="KW-1133">Transmembrane helix</keyword>
<dbReference type="InterPro" id="IPR004117">
    <property type="entry name" value="7tm6_olfct_rcpt"/>
</dbReference>
<reference evidence="11" key="2">
    <citation type="journal article" date="2016" name="PLoS ONE">
        <title>Molecular Characterization and Sex Distribution of Chemosensory Receptor Gene Family Based on Transcriptome Analysis of Scaeva pyrastri.</title>
        <authorList>
            <person name="Li X.M."/>
            <person name="Zhu X.Y."/>
            <person name="He P."/>
            <person name="Xu L."/>
            <person name="Sun L."/>
            <person name="Chen L."/>
            <person name="Wang Z.Q."/>
            <person name="Deng D.G."/>
            <person name="Zhang Y.N."/>
        </authorList>
    </citation>
    <scope>NUCLEOTIDE SEQUENCE</scope>
</reference>
<keyword evidence="3 10" id="KW-0716">Sensory transduction</keyword>
<dbReference type="GO" id="GO:0004984">
    <property type="term" value="F:olfactory receptor activity"/>
    <property type="evidence" value="ECO:0007669"/>
    <property type="project" value="InterPro"/>
</dbReference>
<keyword evidence="5 10" id="KW-0552">Olfaction</keyword>
<accession>A0A1B3B7B2</accession>
<feature type="transmembrane region" description="Helical" evidence="10">
    <location>
        <begin position="124"/>
        <end position="145"/>
    </location>
</feature>
<evidence type="ECO:0000256" key="2">
    <source>
        <dbReference type="ARBA" id="ARBA00022475"/>
    </source>
</evidence>
<evidence type="ECO:0000256" key="3">
    <source>
        <dbReference type="ARBA" id="ARBA00022606"/>
    </source>
</evidence>
<keyword evidence="7 10" id="KW-0472">Membrane</keyword>
<dbReference type="EMBL" id="KU291845">
    <property type="protein sequence ID" value="AOE48095.1"/>
    <property type="molecule type" value="mRNA"/>
</dbReference>
<evidence type="ECO:0000256" key="7">
    <source>
        <dbReference type="ARBA" id="ARBA00023136"/>
    </source>
</evidence>
<name>A0A1B3B7B2_SCAPY</name>
<dbReference type="Pfam" id="PF02949">
    <property type="entry name" value="7tm_6"/>
    <property type="match status" value="1"/>
</dbReference>
<feature type="transmembrane region" description="Helical" evidence="10">
    <location>
        <begin position="64"/>
        <end position="85"/>
    </location>
</feature>
<keyword evidence="8 10" id="KW-0675">Receptor</keyword>
<evidence type="ECO:0000313" key="11">
    <source>
        <dbReference type="EMBL" id="AOE48095.1"/>
    </source>
</evidence>
<comment type="subcellular location">
    <subcellularLocation>
        <location evidence="1 10">Cell membrane</location>
        <topology evidence="1 10">Multi-pass membrane protein</topology>
    </subcellularLocation>
</comment>
<evidence type="ECO:0000256" key="6">
    <source>
        <dbReference type="ARBA" id="ARBA00022989"/>
    </source>
</evidence>
<sequence>MENLNFFKYSLDIFKFLRLWNKRVNQEKSRLATISLYTMIVINGSIIPLICISDILRSARTVEVPVLLCKALFGLAYPVCIYKLISVTIYKNEIYGCITQIEALSSRFQVQKDIKQSLETYKKMIFIGSIAMNFCVLLVLVVSILNNELPFRSRLSVLDLNQSPTYELMFFYQAIALTTVANLTVAHDTLFCGLLSICAAILSSISREVRDIDVRWENGGNPEIILKEIIEKIKETFCIIERVSNVFSITTLTNILYSSNQMALSVYLVSVWGLKDLTGMLMVIIALIQTFDLWIYCYFGQIIANQNEKLQRELYCTNWYNHSKQFKSMLLLTIFVTQNDRFVKAGRIIALSLATFSDFLKKAYVLYTFLTEVR</sequence>
<feature type="transmembrane region" description="Helical" evidence="10">
    <location>
        <begin position="31"/>
        <end position="52"/>
    </location>
</feature>
<evidence type="ECO:0000256" key="1">
    <source>
        <dbReference type="ARBA" id="ARBA00004651"/>
    </source>
</evidence>
<proteinExistence type="evidence at transcript level"/>
<keyword evidence="4 10" id="KW-0812">Transmembrane</keyword>
<evidence type="ECO:0000256" key="10">
    <source>
        <dbReference type="RuleBase" id="RU351113"/>
    </source>
</evidence>
<feature type="transmembrane region" description="Helical" evidence="10">
    <location>
        <begin position="239"/>
        <end position="257"/>
    </location>
</feature>
<evidence type="ECO:0000256" key="4">
    <source>
        <dbReference type="ARBA" id="ARBA00022692"/>
    </source>
</evidence>
<evidence type="ECO:0000256" key="9">
    <source>
        <dbReference type="ARBA" id="ARBA00023224"/>
    </source>
</evidence>
<dbReference type="GO" id="GO:0005886">
    <property type="term" value="C:plasma membrane"/>
    <property type="evidence" value="ECO:0007669"/>
    <property type="project" value="UniProtKB-SubCell"/>
</dbReference>
<dbReference type="AlphaFoldDB" id="A0A1B3B7B2"/>
<keyword evidence="9 10" id="KW-0807">Transducer</keyword>
<comment type="similarity">
    <text evidence="10">Belongs to the insect chemoreceptor superfamily. Heteromeric odorant receptor channel (TC 1.A.69) family.</text>
</comment>
<evidence type="ECO:0000256" key="5">
    <source>
        <dbReference type="ARBA" id="ARBA00022725"/>
    </source>
</evidence>
<reference evidence="11" key="1">
    <citation type="submission" date="2015-12" db="EMBL/GenBank/DDBJ databases">
        <authorList>
            <person name="Shamseldin A."/>
            <person name="Moawad H."/>
            <person name="Abd El-Rahim W.M."/>
            <person name="Sadowsky M.J."/>
        </authorList>
    </citation>
    <scope>NUCLEOTIDE SEQUENCE</scope>
</reference>
<dbReference type="GO" id="GO:0007165">
    <property type="term" value="P:signal transduction"/>
    <property type="evidence" value="ECO:0007669"/>
    <property type="project" value="UniProtKB-KW"/>
</dbReference>
<dbReference type="PANTHER" id="PTHR21137">
    <property type="entry name" value="ODORANT RECEPTOR"/>
    <property type="match status" value="1"/>
</dbReference>
<comment type="caution">
    <text evidence="10">Lacks conserved residue(s) required for the propagation of feature annotation.</text>
</comment>